<keyword evidence="4" id="KW-0547">Nucleotide-binding</keyword>
<comment type="similarity">
    <text evidence="2">Belongs to the class-III pyridoxal-phosphate-dependent aminotransferase family.</text>
</comment>
<gene>
    <name evidence="6" type="ORF">SAMN04489716_9274</name>
</gene>
<dbReference type="GO" id="GO:0046872">
    <property type="term" value="F:metal ion binding"/>
    <property type="evidence" value="ECO:0007669"/>
    <property type="project" value="InterPro"/>
</dbReference>
<dbReference type="GO" id="GO:0030170">
    <property type="term" value="F:pyridoxal phosphate binding"/>
    <property type="evidence" value="ECO:0007669"/>
    <property type="project" value="InterPro"/>
</dbReference>
<dbReference type="OrthoDB" id="4510254at2"/>
<dbReference type="InterPro" id="IPR015421">
    <property type="entry name" value="PyrdxlP-dep_Trfase_major"/>
</dbReference>
<dbReference type="PROSITE" id="PS50975">
    <property type="entry name" value="ATP_GRASP"/>
    <property type="match status" value="1"/>
</dbReference>
<keyword evidence="6" id="KW-0032">Aminotransferase</keyword>
<dbReference type="SUPFAM" id="SSF53383">
    <property type="entry name" value="PLP-dependent transferases"/>
    <property type="match status" value="1"/>
</dbReference>
<keyword evidence="4" id="KW-0067">ATP-binding</keyword>
<evidence type="ECO:0000256" key="3">
    <source>
        <dbReference type="ARBA" id="ARBA00022898"/>
    </source>
</evidence>
<dbReference type="InterPro" id="IPR015424">
    <property type="entry name" value="PyrdxlP-dep_Trfase"/>
</dbReference>
<name>A0A1H2DCZ2_9ACTN</name>
<dbReference type="CDD" id="cd00610">
    <property type="entry name" value="OAT_like"/>
    <property type="match status" value="1"/>
</dbReference>
<dbReference type="InterPro" id="IPR011761">
    <property type="entry name" value="ATP-grasp"/>
</dbReference>
<dbReference type="Gene3D" id="3.90.1150.10">
    <property type="entry name" value="Aspartate Aminotransferase, domain 1"/>
    <property type="match status" value="1"/>
</dbReference>
<sequence>MSAVSTAVLVNRRPILLELAGWIRESGAAVTLLTSHHSIGADGGMAALRAAGVAVTVLDDYDAPAVTGLIRDACVRSRAERLLSTTEVDVIRCAEVRADLGLPGQSVASAVAYRNKLVMKSHCAEAGLGTAAMAMATDAPGLARLTGRGGRFVVKPVAGVASKDTHVAESPADLHHLLSTLDDVDRFLVEEFVVGDMFHVDGLMLDGAMVQAWPSRYLYQQWETMYQARPNLSAMLPPADPLTTRLLATTARVVAALPPAEGMHAFHAEYFVRPDGQPVLCEIASRAGGAGIAEAYERSFGVSLYGEPIRQQLGLAPHAECFAAAPRQRHGWGWFPPHRGTLVALPESCTVPGTVRYSGAGAVGRSFDGPHAVTDAVVDISFEIDGSTRVMDRLLAYDAWWRTAAVWANEDRKEPMTALWHPWNPATAQEGKTVYDYGTGYHLTDAAGHTYIDAMSGALNANCGHGEPRLVAAATAQLSRLCHVDLGVAAHEPARRLAVALADLLPAGRSWHTVFVNSGSEATELAVKMAHDYWRNIGQPRSALVSFADGYHGSTLLAKSLTGLPGNTADLPIAVPVTRIALPTDARELRDASADELLRLFSDALLAEPVAAVIVEALLNVGGGVILPRGFLTGLRRLCDETGTLLILDEVFCGLGRTGRIFGFEHEGITPDIVTTSKGLGAGFVPIAATSADDRIFRSYDSATPPDVLRYGHTTGGHAVACAVALEVLAILKTDRLAENAAARGGELLVLLESLADLPGVHDVRGLGLVVTVEFTSETLAERAEKLAREAGVILRRQRQHLMAIPPLIIDESGVKTLAGLVAAAVDAAVCEDPDG</sequence>
<dbReference type="STRING" id="113562.SAMN04489716_9274"/>
<keyword evidence="3" id="KW-0663">Pyridoxal phosphate</keyword>
<dbReference type="PANTHER" id="PTHR43094">
    <property type="entry name" value="AMINOTRANSFERASE"/>
    <property type="match status" value="1"/>
</dbReference>
<dbReference type="RefSeq" id="WP_092555809.1">
    <property type="nucleotide sequence ID" value="NZ_BOMJ01000098.1"/>
</dbReference>
<evidence type="ECO:0000256" key="1">
    <source>
        <dbReference type="ARBA" id="ARBA00001933"/>
    </source>
</evidence>
<evidence type="ECO:0000259" key="5">
    <source>
        <dbReference type="PROSITE" id="PS50975"/>
    </source>
</evidence>
<evidence type="ECO:0000256" key="4">
    <source>
        <dbReference type="PROSITE-ProRule" id="PRU00409"/>
    </source>
</evidence>
<accession>A0A1H2DCZ2</accession>
<evidence type="ECO:0000256" key="2">
    <source>
        <dbReference type="ARBA" id="ARBA00008954"/>
    </source>
</evidence>
<dbReference type="SUPFAM" id="SSF56059">
    <property type="entry name" value="Glutathione synthetase ATP-binding domain-like"/>
    <property type="match status" value="1"/>
</dbReference>
<dbReference type="InterPro" id="IPR049704">
    <property type="entry name" value="Aminotrans_3_PPA_site"/>
</dbReference>
<protein>
    <submittedName>
        <fullName evidence="6">Adenosylmethionine-8-amino-7-oxononanoate aminotransferase</fullName>
    </submittedName>
</protein>
<dbReference type="Gene3D" id="3.40.640.10">
    <property type="entry name" value="Type I PLP-dependent aspartate aminotransferase-like (Major domain)"/>
    <property type="match status" value="1"/>
</dbReference>
<dbReference type="EMBL" id="LT629758">
    <property type="protein sequence ID" value="SDT80600.1"/>
    <property type="molecule type" value="Genomic_DNA"/>
</dbReference>
<dbReference type="InterPro" id="IPR015422">
    <property type="entry name" value="PyrdxlP-dep_Trfase_small"/>
</dbReference>
<dbReference type="InterPro" id="IPR005814">
    <property type="entry name" value="Aminotrans_3"/>
</dbReference>
<proteinExistence type="inferred from homology"/>
<dbReference type="GO" id="GO:0008483">
    <property type="term" value="F:transaminase activity"/>
    <property type="evidence" value="ECO:0007669"/>
    <property type="project" value="UniProtKB-KW"/>
</dbReference>
<dbReference type="GO" id="GO:0005524">
    <property type="term" value="F:ATP binding"/>
    <property type="evidence" value="ECO:0007669"/>
    <property type="project" value="UniProtKB-UniRule"/>
</dbReference>
<evidence type="ECO:0000313" key="7">
    <source>
        <dbReference type="Proteomes" id="UP000198688"/>
    </source>
</evidence>
<dbReference type="PROSITE" id="PS00600">
    <property type="entry name" value="AA_TRANSFER_CLASS_3"/>
    <property type="match status" value="1"/>
</dbReference>
<reference evidence="6 7" key="1">
    <citation type="submission" date="2016-10" db="EMBL/GenBank/DDBJ databases">
        <authorList>
            <person name="de Groot N.N."/>
        </authorList>
    </citation>
    <scope>NUCLEOTIDE SEQUENCE [LARGE SCALE GENOMIC DNA]</scope>
    <source>
        <strain evidence="6 7">DSM 43941</strain>
    </source>
</reference>
<comment type="cofactor">
    <cofactor evidence="1">
        <name>pyridoxal 5'-phosphate</name>
        <dbReference type="ChEBI" id="CHEBI:597326"/>
    </cofactor>
</comment>
<organism evidence="6 7">
    <name type="scientific">Actinoplanes derwentensis</name>
    <dbReference type="NCBI Taxonomy" id="113562"/>
    <lineage>
        <taxon>Bacteria</taxon>
        <taxon>Bacillati</taxon>
        <taxon>Actinomycetota</taxon>
        <taxon>Actinomycetes</taxon>
        <taxon>Micromonosporales</taxon>
        <taxon>Micromonosporaceae</taxon>
        <taxon>Actinoplanes</taxon>
    </lineage>
</organism>
<keyword evidence="7" id="KW-1185">Reference proteome</keyword>
<evidence type="ECO:0000313" key="6">
    <source>
        <dbReference type="EMBL" id="SDT80600.1"/>
    </source>
</evidence>
<feature type="domain" description="ATP-grasp" evidence="5">
    <location>
        <begin position="120"/>
        <end position="313"/>
    </location>
</feature>
<dbReference type="Pfam" id="PF00202">
    <property type="entry name" value="Aminotran_3"/>
    <property type="match status" value="1"/>
</dbReference>
<dbReference type="FunFam" id="3.40.640.10:FF:000004">
    <property type="entry name" value="Acetylornithine aminotransferase"/>
    <property type="match status" value="1"/>
</dbReference>
<keyword evidence="6" id="KW-0808">Transferase</keyword>
<dbReference type="Proteomes" id="UP000198688">
    <property type="component" value="Chromosome I"/>
</dbReference>
<dbReference type="AlphaFoldDB" id="A0A1H2DCZ2"/>
<dbReference type="Gene3D" id="3.40.50.20">
    <property type="match status" value="1"/>
</dbReference>
<dbReference type="PANTHER" id="PTHR43094:SF1">
    <property type="entry name" value="AMINOTRANSFERASE CLASS-III"/>
    <property type="match status" value="1"/>
</dbReference>
<dbReference type="Gene3D" id="3.30.470.20">
    <property type="entry name" value="ATP-grasp fold, B domain"/>
    <property type="match status" value="1"/>
</dbReference>